<keyword evidence="2" id="KW-1185">Reference proteome</keyword>
<evidence type="ECO:0000313" key="2">
    <source>
        <dbReference type="Proteomes" id="UP000291591"/>
    </source>
</evidence>
<name>A0A4V2FQW8_PSEST</name>
<organism evidence="1 2">
    <name type="scientific">Pseudonocardia sediminis</name>
    <dbReference type="NCBI Taxonomy" id="1397368"/>
    <lineage>
        <taxon>Bacteria</taxon>
        <taxon>Bacillati</taxon>
        <taxon>Actinomycetota</taxon>
        <taxon>Actinomycetes</taxon>
        <taxon>Pseudonocardiales</taxon>
        <taxon>Pseudonocardiaceae</taxon>
        <taxon>Pseudonocardia</taxon>
    </lineage>
</organism>
<accession>A0A4V2FQW8</accession>
<dbReference type="Proteomes" id="UP000291591">
    <property type="component" value="Unassembled WGS sequence"/>
</dbReference>
<dbReference type="EMBL" id="SHKL01000001">
    <property type="protein sequence ID" value="RZT86310.1"/>
    <property type="molecule type" value="Genomic_DNA"/>
</dbReference>
<sequence>MSCGDTVRTPEAITITRTALAHPGCPVVSLASVPRASATLAVWASAWLAGAAAPDDVLDSLAPWSQAHDVLATDADTAEWTGVPGPGSAPTSITMLLAALRRITPRGQARLVLPAPGDVRGLPGPGPFSREATAAGEGILFPEAGFGVVPSDIADGVVRWTVYRVPDPGPVPEYVALNQAEADLREQVRTSASVLTDLGVARHRPGVREEIAAALRSRPRSLWPAGMPPRALRVLQQADEVDAILAAAAGDELGGWQEAEPTGRGEYGALSASAADARSEALRPIETAVRVARRAAVAEAVRILVSVPT</sequence>
<dbReference type="AlphaFoldDB" id="A0A4V2FQW8"/>
<proteinExistence type="predicted"/>
<evidence type="ECO:0000313" key="1">
    <source>
        <dbReference type="EMBL" id="RZT86310.1"/>
    </source>
</evidence>
<comment type="caution">
    <text evidence="1">The sequence shown here is derived from an EMBL/GenBank/DDBJ whole genome shotgun (WGS) entry which is preliminary data.</text>
</comment>
<gene>
    <name evidence="1" type="ORF">EV383_3203</name>
</gene>
<protein>
    <submittedName>
        <fullName evidence="1">Uncharacterized protein</fullName>
    </submittedName>
</protein>
<reference evidence="1 2" key="1">
    <citation type="submission" date="2019-02" db="EMBL/GenBank/DDBJ databases">
        <title>Sequencing the genomes of 1000 actinobacteria strains.</title>
        <authorList>
            <person name="Klenk H.-P."/>
        </authorList>
    </citation>
    <scope>NUCLEOTIDE SEQUENCE [LARGE SCALE GENOMIC DNA]</scope>
    <source>
        <strain evidence="1 2">DSM 45779</strain>
    </source>
</reference>